<comment type="caution">
    <text evidence="1">The sequence shown here is derived from an EMBL/GenBank/DDBJ whole genome shotgun (WGS) entry which is preliminary data.</text>
</comment>
<protein>
    <recommendedName>
        <fullName evidence="3">Phage related protein</fullName>
    </recommendedName>
</protein>
<keyword evidence="2" id="KW-1185">Reference proteome</keyword>
<reference evidence="1 2" key="1">
    <citation type="journal article" date="2013" name="PLoS Genet.">
        <title>A gene transfer agent and a dynamic repertoire of secretion systems hold the keys to the explosive radiation of the emerging pathogen Bartonella.</title>
        <authorList>
            <person name="Guy L."/>
            <person name="Nystedt B."/>
            <person name="Toft C."/>
            <person name="Zaremba-Niedzwiedzka K."/>
            <person name="Berglund E.C."/>
            <person name="Granberg F."/>
            <person name="Naslund K."/>
            <person name="Eriksson A.S."/>
            <person name="Andersson S.G."/>
        </authorList>
    </citation>
    <scope>NUCLEOTIDE SEQUENCE [LARGE SCALE GENOMIC DNA]</scope>
    <source>
        <strain evidence="2">m07a</strain>
    </source>
</reference>
<dbReference type="RefSeq" id="WP_010704156.1">
    <property type="nucleotide sequence ID" value="NZ_KB915628.1"/>
</dbReference>
<dbReference type="InterPro" id="IPR010781">
    <property type="entry name" value="DUF1376"/>
</dbReference>
<dbReference type="Pfam" id="PF07120">
    <property type="entry name" value="DUF1376"/>
    <property type="match status" value="1"/>
</dbReference>
<accession>N6ULG3</accession>
<proteinExistence type="predicted"/>
<dbReference type="AlphaFoldDB" id="N6ULG3"/>
<evidence type="ECO:0000313" key="2">
    <source>
        <dbReference type="Proteomes" id="UP000014242"/>
    </source>
</evidence>
<evidence type="ECO:0000313" key="1">
    <source>
        <dbReference type="EMBL" id="ENN91048.1"/>
    </source>
</evidence>
<dbReference type="EMBL" id="AGWC01000005">
    <property type="protein sequence ID" value="ENN91048.1"/>
    <property type="molecule type" value="Genomic_DNA"/>
</dbReference>
<dbReference type="PATRIC" id="fig|1094496.3.peg.1083"/>
<dbReference type="HOGENOM" id="CLU_062383_2_0_5"/>
<evidence type="ECO:0008006" key="3">
    <source>
        <dbReference type="Google" id="ProtNLM"/>
    </source>
</evidence>
<sequence length="101" mass="11640">MATQLPWVKFYPNQFLENILILDQTETAVYTLLLFRMIGMGEHPLNNVSELANWCGCSEEIFQKTLQTLMNYGYIIRLEDGSLWHTSSAFDLDISNTSSEK</sequence>
<organism evidence="1 2">
    <name type="scientific">Bartonella schoenbuchensis m07a</name>
    <dbReference type="NCBI Taxonomy" id="1094496"/>
    <lineage>
        <taxon>Bacteria</taxon>
        <taxon>Pseudomonadati</taxon>
        <taxon>Pseudomonadota</taxon>
        <taxon>Alphaproteobacteria</taxon>
        <taxon>Hyphomicrobiales</taxon>
        <taxon>Bartonellaceae</taxon>
        <taxon>Bartonella</taxon>
    </lineage>
</organism>
<dbReference type="Proteomes" id="UP000014242">
    <property type="component" value="Unassembled WGS sequence"/>
</dbReference>
<gene>
    <name evidence="1" type="ORF">m07a_10540</name>
</gene>
<name>N6ULG3_9HYPH</name>